<dbReference type="Proteomes" id="UP001627154">
    <property type="component" value="Unassembled WGS sequence"/>
</dbReference>
<accession>A0ABD2X1D5</accession>
<sequence length="151" mass="16990">MTSIIHFLYGQSRLLIHPLQSARGKRLHTGARRGSSTWSSCSRVFKSVTWVSNSFFFGKPVEATRRTESVNIIYTRSRATQLTGFLYKIFISAAVAATSAAARTRVAEHNKERKTPLSHSSSTVIRNYTRAWACVVLCTRERPPKNASARR</sequence>
<protein>
    <recommendedName>
        <fullName evidence="3">Secreted protein</fullName>
    </recommendedName>
</protein>
<evidence type="ECO:0000313" key="1">
    <source>
        <dbReference type="EMBL" id="KAL3398576.1"/>
    </source>
</evidence>
<comment type="caution">
    <text evidence="1">The sequence shown here is derived from an EMBL/GenBank/DDBJ whole genome shotgun (WGS) entry which is preliminary data.</text>
</comment>
<dbReference type="EMBL" id="JBJJXI010000059">
    <property type="protein sequence ID" value="KAL3398576.1"/>
    <property type="molecule type" value="Genomic_DNA"/>
</dbReference>
<gene>
    <name evidence="1" type="ORF">TKK_007716</name>
</gene>
<proteinExistence type="predicted"/>
<reference evidence="1 2" key="1">
    <citation type="journal article" date="2024" name="bioRxiv">
        <title>A reference genome for Trichogramma kaykai: A tiny desert-dwelling parasitoid wasp with competing sex-ratio distorters.</title>
        <authorList>
            <person name="Culotta J."/>
            <person name="Lindsey A.R."/>
        </authorList>
    </citation>
    <scope>NUCLEOTIDE SEQUENCE [LARGE SCALE GENOMIC DNA]</scope>
    <source>
        <strain evidence="1 2">KSX58</strain>
    </source>
</reference>
<name>A0ABD2X1D5_9HYME</name>
<keyword evidence="2" id="KW-1185">Reference proteome</keyword>
<evidence type="ECO:0008006" key="3">
    <source>
        <dbReference type="Google" id="ProtNLM"/>
    </source>
</evidence>
<organism evidence="1 2">
    <name type="scientific">Trichogramma kaykai</name>
    <dbReference type="NCBI Taxonomy" id="54128"/>
    <lineage>
        <taxon>Eukaryota</taxon>
        <taxon>Metazoa</taxon>
        <taxon>Ecdysozoa</taxon>
        <taxon>Arthropoda</taxon>
        <taxon>Hexapoda</taxon>
        <taxon>Insecta</taxon>
        <taxon>Pterygota</taxon>
        <taxon>Neoptera</taxon>
        <taxon>Endopterygota</taxon>
        <taxon>Hymenoptera</taxon>
        <taxon>Apocrita</taxon>
        <taxon>Proctotrupomorpha</taxon>
        <taxon>Chalcidoidea</taxon>
        <taxon>Trichogrammatidae</taxon>
        <taxon>Trichogramma</taxon>
    </lineage>
</organism>
<evidence type="ECO:0000313" key="2">
    <source>
        <dbReference type="Proteomes" id="UP001627154"/>
    </source>
</evidence>
<dbReference type="AlphaFoldDB" id="A0ABD2X1D5"/>